<reference evidence="2" key="3">
    <citation type="submission" date="2022-06" db="UniProtKB">
        <authorList>
            <consortium name="EnsemblPlants"/>
        </authorList>
    </citation>
    <scope>IDENTIFICATION</scope>
</reference>
<keyword evidence="3" id="KW-1185">Reference proteome</keyword>
<dbReference type="AlphaFoldDB" id="A0A8R7TQ49"/>
<proteinExistence type="predicted"/>
<dbReference type="Gramene" id="TuG1812G0200006068.01.T01">
    <property type="protein sequence ID" value="TuG1812G0200006068.01.T01.cds306376"/>
    <property type="gene ID" value="TuG1812G0200006068.01"/>
</dbReference>
<dbReference type="EnsemblPlants" id="TuG1812G0200006068.01.T01">
    <property type="protein sequence ID" value="TuG1812G0200006068.01.T01.cds306376"/>
    <property type="gene ID" value="TuG1812G0200006068.01"/>
</dbReference>
<reference evidence="3" key="1">
    <citation type="journal article" date="2013" name="Nature">
        <title>Draft genome of the wheat A-genome progenitor Triticum urartu.</title>
        <authorList>
            <person name="Ling H.Q."/>
            <person name="Zhao S."/>
            <person name="Liu D."/>
            <person name="Wang J."/>
            <person name="Sun H."/>
            <person name="Zhang C."/>
            <person name="Fan H."/>
            <person name="Li D."/>
            <person name="Dong L."/>
            <person name="Tao Y."/>
            <person name="Gao C."/>
            <person name="Wu H."/>
            <person name="Li Y."/>
            <person name="Cui Y."/>
            <person name="Guo X."/>
            <person name="Zheng S."/>
            <person name="Wang B."/>
            <person name="Yu K."/>
            <person name="Liang Q."/>
            <person name="Yang W."/>
            <person name="Lou X."/>
            <person name="Chen J."/>
            <person name="Feng M."/>
            <person name="Jian J."/>
            <person name="Zhang X."/>
            <person name="Luo G."/>
            <person name="Jiang Y."/>
            <person name="Liu J."/>
            <person name="Wang Z."/>
            <person name="Sha Y."/>
            <person name="Zhang B."/>
            <person name="Wu H."/>
            <person name="Tang D."/>
            <person name="Shen Q."/>
            <person name="Xue P."/>
            <person name="Zou S."/>
            <person name="Wang X."/>
            <person name="Liu X."/>
            <person name="Wang F."/>
            <person name="Yang Y."/>
            <person name="An X."/>
            <person name="Dong Z."/>
            <person name="Zhang K."/>
            <person name="Zhang X."/>
            <person name="Luo M.C."/>
            <person name="Dvorak J."/>
            <person name="Tong Y."/>
            <person name="Wang J."/>
            <person name="Yang H."/>
            <person name="Li Z."/>
            <person name="Wang D."/>
            <person name="Zhang A."/>
            <person name="Wang J."/>
        </authorList>
    </citation>
    <scope>NUCLEOTIDE SEQUENCE</scope>
    <source>
        <strain evidence="3">cv. G1812</strain>
    </source>
</reference>
<organism evidence="2 3">
    <name type="scientific">Triticum urartu</name>
    <name type="common">Red wild einkorn</name>
    <name type="synonym">Crithodium urartu</name>
    <dbReference type="NCBI Taxonomy" id="4572"/>
    <lineage>
        <taxon>Eukaryota</taxon>
        <taxon>Viridiplantae</taxon>
        <taxon>Streptophyta</taxon>
        <taxon>Embryophyta</taxon>
        <taxon>Tracheophyta</taxon>
        <taxon>Spermatophyta</taxon>
        <taxon>Magnoliopsida</taxon>
        <taxon>Liliopsida</taxon>
        <taxon>Poales</taxon>
        <taxon>Poaceae</taxon>
        <taxon>BOP clade</taxon>
        <taxon>Pooideae</taxon>
        <taxon>Triticodae</taxon>
        <taxon>Triticeae</taxon>
        <taxon>Triticinae</taxon>
        <taxon>Triticum</taxon>
    </lineage>
</organism>
<reference evidence="2" key="2">
    <citation type="submission" date="2018-03" db="EMBL/GenBank/DDBJ databases">
        <title>The Triticum urartu genome reveals the dynamic nature of wheat genome evolution.</title>
        <authorList>
            <person name="Ling H."/>
            <person name="Ma B."/>
            <person name="Shi X."/>
            <person name="Liu H."/>
            <person name="Dong L."/>
            <person name="Sun H."/>
            <person name="Cao Y."/>
            <person name="Gao Q."/>
            <person name="Zheng S."/>
            <person name="Li Y."/>
            <person name="Yu Y."/>
            <person name="Du H."/>
            <person name="Qi M."/>
            <person name="Li Y."/>
            <person name="Yu H."/>
            <person name="Cui Y."/>
            <person name="Wang N."/>
            <person name="Chen C."/>
            <person name="Wu H."/>
            <person name="Zhao Y."/>
            <person name="Zhang J."/>
            <person name="Li Y."/>
            <person name="Zhou W."/>
            <person name="Zhang B."/>
            <person name="Hu W."/>
            <person name="Eijk M."/>
            <person name="Tang J."/>
            <person name="Witsenboer H."/>
            <person name="Zhao S."/>
            <person name="Li Z."/>
            <person name="Zhang A."/>
            <person name="Wang D."/>
            <person name="Liang C."/>
        </authorList>
    </citation>
    <scope>NUCLEOTIDE SEQUENCE [LARGE SCALE GENOMIC DNA]</scope>
    <source>
        <strain evidence="2">cv. G1812</strain>
    </source>
</reference>
<name>A0A8R7TQ49_TRIUA</name>
<feature type="region of interest" description="Disordered" evidence="1">
    <location>
        <begin position="50"/>
        <end position="78"/>
    </location>
</feature>
<dbReference type="Proteomes" id="UP000015106">
    <property type="component" value="Chromosome 2"/>
</dbReference>
<evidence type="ECO:0000313" key="2">
    <source>
        <dbReference type="EnsemblPlants" id="TuG1812G0200006068.01.T01.cds306376"/>
    </source>
</evidence>
<sequence length="198" mass="21861">MPDVRHKCPHVHILPGRTAVVGRRVEARLDGHGSHARRVWYHPRFGRPDGRGGHDPWQYPAEPLRDVAEGGKPGGDENVAGTEQVHLAQRLPVLRGVPHLLPPLVARLVHPAAAILGLDPLVVPRAQRGDQHRRVVRLYGREKQLLPTDARENLIQDLLQRFILCENPYLYADALPGAGEVGVVVSGDRAPHVVGRVE</sequence>
<evidence type="ECO:0000313" key="3">
    <source>
        <dbReference type="Proteomes" id="UP000015106"/>
    </source>
</evidence>
<evidence type="ECO:0000256" key="1">
    <source>
        <dbReference type="SAM" id="MobiDB-lite"/>
    </source>
</evidence>
<accession>A0A8R7TQ49</accession>
<protein>
    <submittedName>
        <fullName evidence="2">Uncharacterized protein</fullName>
    </submittedName>
</protein>